<keyword evidence="1" id="KW-1185">Reference proteome</keyword>
<sequence>MPKGRVTIGYPNESFVGKGAVFADITKESLRIKMRVNRINELEEERLQKLTRLMNRDQKLQSILLQKVMDRAERNIEQMKGYREVVSTDYKVDNFRTMKHGFKKRLIESPRTARQISLETKIYNGGYQPGYFKQEIKRKIRQADPNVFHRVMKKVLKEQCQEESGQVLDRKMSDMTYYRTLKEKQKKGQFYFKPQVRSLFPVPKGYMHYCIEK</sequence>
<protein>
    <submittedName>
        <fullName evidence="2">Uncharacterized protein LOC111138379</fullName>
    </submittedName>
</protein>
<evidence type="ECO:0000313" key="1">
    <source>
        <dbReference type="Proteomes" id="UP000694844"/>
    </source>
</evidence>
<name>A0A8B8F1F7_CRAVI</name>
<reference evidence="2" key="1">
    <citation type="submission" date="2025-08" db="UniProtKB">
        <authorList>
            <consortium name="RefSeq"/>
        </authorList>
    </citation>
    <scope>IDENTIFICATION</scope>
    <source>
        <tissue evidence="2">Whole sample</tissue>
    </source>
</reference>
<dbReference type="OrthoDB" id="6104836at2759"/>
<dbReference type="Proteomes" id="UP000694844">
    <property type="component" value="Chromosome 5"/>
</dbReference>
<dbReference type="RefSeq" id="XP_022346017.1">
    <property type="nucleotide sequence ID" value="XM_022490309.1"/>
</dbReference>
<dbReference type="GeneID" id="111138379"/>
<dbReference type="AlphaFoldDB" id="A0A8B8F1F7"/>
<evidence type="ECO:0000313" key="2">
    <source>
        <dbReference type="RefSeq" id="XP_022346017.1"/>
    </source>
</evidence>
<dbReference type="KEGG" id="cvn:111138379"/>
<proteinExistence type="predicted"/>
<organism evidence="1 2">
    <name type="scientific">Crassostrea virginica</name>
    <name type="common">Eastern oyster</name>
    <dbReference type="NCBI Taxonomy" id="6565"/>
    <lineage>
        <taxon>Eukaryota</taxon>
        <taxon>Metazoa</taxon>
        <taxon>Spiralia</taxon>
        <taxon>Lophotrochozoa</taxon>
        <taxon>Mollusca</taxon>
        <taxon>Bivalvia</taxon>
        <taxon>Autobranchia</taxon>
        <taxon>Pteriomorphia</taxon>
        <taxon>Ostreida</taxon>
        <taxon>Ostreoidea</taxon>
        <taxon>Ostreidae</taxon>
        <taxon>Crassostrea</taxon>
    </lineage>
</organism>
<gene>
    <name evidence="2" type="primary">LOC111138379</name>
</gene>
<accession>A0A8B8F1F7</accession>